<keyword evidence="4 6" id="KW-1133">Transmembrane helix</keyword>
<feature type="transmembrane region" description="Helical" evidence="6">
    <location>
        <begin position="224"/>
        <end position="243"/>
    </location>
</feature>
<evidence type="ECO:0000313" key="7">
    <source>
        <dbReference type="EMBL" id="CAG7825075.1"/>
    </source>
</evidence>
<keyword evidence="3 6" id="KW-0812">Transmembrane</keyword>
<dbReference type="PANTHER" id="PTHR23506">
    <property type="entry name" value="GH10249P"/>
    <property type="match status" value="1"/>
</dbReference>
<feature type="transmembrane region" description="Helical" evidence="6">
    <location>
        <begin position="72"/>
        <end position="97"/>
    </location>
</feature>
<dbReference type="InterPro" id="IPR050930">
    <property type="entry name" value="MFS_Vesicular_Transporter"/>
</dbReference>
<evidence type="ECO:0000256" key="4">
    <source>
        <dbReference type="ARBA" id="ARBA00022989"/>
    </source>
</evidence>
<comment type="caution">
    <text evidence="7">The sequence shown here is derived from an EMBL/GenBank/DDBJ whole genome shotgun (WGS) entry which is preliminary data.</text>
</comment>
<dbReference type="GO" id="GO:0022857">
    <property type="term" value="F:transmembrane transporter activity"/>
    <property type="evidence" value="ECO:0007669"/>
    <property type="project" value="InterPro"/>
</dbReference>
<evidence type="ECO:0000256" key="5">
    <source>
        <dbReference type="ARBA" id="ARBA00023136"/>
    </source>
</evidence>
<organism evidence="7 8">
    <name type="scientific">Allacma fusca</name>
    <dbReference type="NCBI Taxonomy" id="39272"/>
    <lineage>
        <taxon>Eukaryota</taxon>
        <taxon>Metazoa</taxon>
        <taxon>Ecdysozoa</taxon>
        <taxon>Arthropoda</taxon>
        <taxon>Hexapoda</taxon>
        <taxon>Collembola</taxon>
        <taxon>Symphypleona</taxon>
        <taxon>Sminthuridae</taxon>
        <taxon>Allacma</taxon>
    </lineage>
</organism>
<keyword evidence="5 6" id="KW-0472">Membrane</keyword>
<evidence type="ECO:0000313" key="8">
    <source>
        <dbReference type="Proteomes" id="UP000708208"/>
    </source>
</evidence>
<dbReference type="OrthoDB" id="446368at2759"/>
<dbReference type="EMBL" id="CAJVCH010534848">
    <property type="protein sequence ID" value="CAG7825075.1"/>
    <property type="molecule type" value="Genomic_DNA"/>
</dbReference>
<keyword evidence="8" id="KW-1185">Reference proteome</keyword>
<sequence length="350" mass="37961">MAIVTFGPKNCFIIGISINGIFSIFLGLLKIIPSNDWFIVGAFTCLSMASLGGTITYITVLTYAAKIFPDHFNLIIGASELFSGIAEFTALSIGGVLHGVGGFALPFISFGVLHLISIAFLIFLLPSDKKNRGGAPMYLLGPLPIFGLDNTVWLNIFSLMVITLGTCLANIPATEACLLATIEAGHPDETATCAMVCSLMSTGYSLGTVIGTFAAGFLVEGVGYPLTSALFGSIMIAYGLHIWHSTVELQYLQWHRYDRKTENRLLKINVSIDPDTIPILPRVAKPLLTLVISSKGMVRCSIGRNHPEIKGHGRGKTFKRLPGYLSMIRKSLHVDLLLRLGLLKPRYNDL</sequence>
<protein>
    <submittedName>
        <fullName evidence="7">Uncharacterized protein</fullName>
    </submittedName>
</protein>
<feature type="transmembrane region" description="Helical" evidence="6">
    <location>
        <begin position="162"/>
        <end position="182"/>
    </location>
</feature>
<feature type="transmembrane region" description="Helical" evidence="6">
    <location>
        <begin position="38"/>
        <end position="60"/>
    </location>
</feature>
<evidence type="ECO:0000256" key="1">
    <source>
        <dbReference type="ARBA" id="ARBA00004141"/>
    </source>
</evidence>
<accession>A0A8J2PX28</accession>
<reference evidence="7" key="1">
    <citation type="submission" date="2021-06" db="EMBL/GenBank/DDBJ databases">
        <authorList>
            <person name="Hodson N. C."/>
            <person name="Mongue J. A."/>
            <person name="Jaron S. K."/>
        </authorList>
    </citation>
    <scope>NUCLEOTIDE SEQUENCE</scope>
</reference>
<feature type="transmembrane region" description="Helical" evidence="6">
    <location>
        <begin position="12"/>
        <end position="32"/>
    </location>
</feature>
<name>A0A8J2PX28_9HEXA</name>
<comment type="subcellular location">
    <subcellularLocation>
        <location evidence="1">Membrane</location>
        <topology evidence="1">Multi-pass membrane protein</topology>
    </subcellularLocation>
</comment>
<dbReference type="Pfam" id="PF07690">
    <property type="entry name" value="MFS_1"/>
    <property type="match status" value="1"/>
</dbReference>
<keyword evidence="2" id="KW-0813">Transport</keyword>
<dbReference type="AlphaFoldDB" id="A0A8J2PX28"/>
<dbReference type="InterPro" id="IPR011701">
    <property type="entry name" value="MFS"/>
</dbReference>
<feature type="transmembrane region" description="Helical" evidence="6">
    <location>
        <begin position="194"/>
        <end position="218"/>
    </location>
</feature>
<proteinExistence type="predicted"/>
<dbReference type="Proteomes" id="UP000708208">
    <property type="component" value="Unassembled WGS sequence"/>
</dbReference>
<evidence type="ECO:0000256" key="6">
    <source>
        <dbReference type="SAM" id="Phobius"/>
    </source>
</evidence>
<dbReference type="GO" id="GO:0016020">
    <property type="term" value="C:membrane"/>
    <property type="evidence" value="ECO:0007669"/>
    <property type="project" value="UniProtKB-SubCell"/>
</dbReference>
<gene>
    <name evidence="7" type="ORF">AFUS01_LOCUS35200</name>
</gene>
<evidence type="ECO:0000256" key="2">
    <source>
        <dbReference type="ARBA" id="ARBA00022448"/>
    </source>
</evidence>
<evidence type="ECO:0000256" key="3">
    <source>
        <dbReference type="ARBA" id="ARBA00022692"/>
    </source>
</evidence>
<dbReference type="PANTHER" id="PTHR23506:SF26">
    <property type="entry name" value="MFS-TYPE TRANSPORTER SLC18B1"/>
    <property type="match status" value="1"/>
</dbReference>
<feature type="transmembrane region" description="Helical" evidence="6">
    <location>
        <begin position="103"/>
        <end position="125"/>
    </location>
</feature>